<reference evidence="2" key="1">
    <citation type="submission" date="2016-10" db="EMBL/GenBank/DDBJ databases">
        <authorList>
            <person name="Varghese N."/>
            <person name="Submissions S."/>
        </authorList>
    </citation>
    <scope>NUCLEOTIDE SEQUENCE [LARGE SCALE GENOMIC DNA]</scope>
    <source>
        <strain evidence="2">DSM 44234</strain>
    </source>
</reference>
<name>A0A1H4VCC4_TSUTY</name>
<gene>
    <name evidence="1" type="ORF">SAMN04489793_3194</name>
</gene>
<dbReference type="RefSeq" id="WP_068742812.1">
    <property type="nucleotide sequence ID" value="NZ_FNSA01000003.1"/>
</dbReference>
<dbReference type="Proteomes" id="UP000182241">
    <property type="component" value="Unassembled WGS sequence"/>
</dbReference>
<accession>A0A1H4VCC4</accession>
<protein>
    <submittedName>
        <fullName evidence="1">Uncharacterized protein</fullName>
    </submittedName>
</protein>
<organism evidence="1 2">
    <name type="scientific">Tsukamurella tyrosinosolvens</name>
    <dbReference type="NCBI Taxonomy" id="57704"/>
    <lineage>
        <taxon>Bacteria</taxon>
        <taxon>Bacillati</taxon>
        <taxon>Actinomycetota</taxon>
        <taxon>Actinomycetes</taxon>
        <taxon>Mycobacteriales</taxon>
        <taxon>Tsukamurellaceae</taxon>
        <taxon>Tsukamurella</taxon>
    </lineage>
</organism>
<proteinExistence type="predicted"/>
<evidence type="ECO:0000313" key="1">
    <source>
        <dbReference type="EMBL" id="SEC78719.1"/>
    </source>
</evidence>
<dbReference type="AlphaFoldDB" id="A0A1H4VCC4"/>
<dbReference type="EMBL" id="FNSA01000003">
    <property type="protein sequence ID" value="SEC78719.1"/>
    <property type="molecule type" value="Genomic_DNA"/>
</dbReference>
<dbReference type="STRING" id="57704.SAMN04489793_3194"/>
<keyword evidence="2" id="KW-1185">Reference proteome</keyword>
<sequence>MHTVYVATRANADAGDLEWRATESERDEALQSLKDDARADHEFGKHTVEVPDDVWAEGTEAISDYVYAFTDF</sequence>
<evidence type="ECO:0000313" key="2">
    <source>
        <dbReference type="Proteomes" id="UP000182241"/>
    </source>
</evidence>